<dbReference type="PANTHER" id="PTHR23112:SF37">
    <property type="entry name" value="G PROTEIN-COUPLED RECEPTOR GPR1"/>
    <property type="match status" value="1"/>
</dbReference>
<protein>
    <submittedName>
        <fullName evidence="7">Uncharacterized protein</fullName>
    </submittedName>
</protein>
<feature type="transmembrane region" description="Helical" evidence="6">
    <location>
        <begin position="162"/>
        <end position="183"/>
    </location>
</feature>
<reference evidence="7 8" key="1">
    <citation type="journal article" date="2019" name="Nat. Ecol. Evol.">
        <title>Megaphylogeny resolves global patterns of mushroom evolution.</title>
        <authorList>
            <person name="Varga T."/>
            <person name="Krizsan K."/>
            <person name="Foldi C."/>
            <person name="Dima B."/>
            <person name="Sanchez-Garcia M."/>
            <person name="Sanchez-Ramirez S."/>
            <person name="Szollosi G.J."/>
            <person name="Szarkandi J.G."/>
            <person name="Papp V."/>
            <person name="Albert L."/>
            <person name="Andreopoulos W."/>
            <person name="Angelini C."/>
            <person name="Antonin V."/>
            <person name="Barry K.W."/>
            <person name="Bougher N.L."/>
            <person name="Buchanan P."/>
            <person name="Buyck B."/>
            <person name="Bense V."/>
            <person name="Catcheside P."/>
            <person name="Chovatia M."/>
            <person name="Cooper J."/>
            <person name="Damon W."/>
            <person name="Desjardin D."/>
            <person name="Finy P."/>
            <person name="Geml J."/>
            <person name="Haridas S."/>
            <person name="Hughes K."/>
            <person name="Justo A."/>
            <person name="Karasinski D."/>
            <person name="Kautmanova I."/>
            <person name="Kiss B."/>
            <person name="Kocsube S."/>
            <person name="Kotiranta H."/>
            <person name="LaButti K.M."/>
            <person name="Lechner B.E."/>
            <person name="Liimatainen K."/>
            <person name="Lipzen A."/>
            <person name="Lukacs Z."/>
            <person name="Mihaltcheva S."/>
            <person name="Morgado L.N."/>
            <person name="Niskanen T."/>
            <person name="Noordeloos M.E."/>
            <person name="Ohm R.A."/>
            <person name="Ortiz-Santana B."/>
            <person name="Ovrebo C."/>
            <person name="Racz N."/>
            <person name="Riley R."/>
            <person name="Savchenko A."/>
            <person name="Shiryaev A."/>
            <person name="Soop K."/>
            <person name="Spirin V."/>
            <person name="Szebenyi C."/>
            <person name="Tomsovsky M."/>
            <person name="Tulloss R.E."/>
            <person name="Uehling J."/>
            <person name="Grigoriev I.V."/>
            <person name="Vagvolgyi C."/>
            <person name="Papp T."/>
            <person name="Martin F.M."/>
            <person name="Miettinen O."/>
            <person name="Hibbett D.S."/>
            <person name="Nagy L.G."/>
        </authorList>
    </citation>
    <scope>NUCLEOTIDE SEQUENCE [LARGE SCALE GENOMIC DNA]</scope>
    <source>
        <strain evidence="7 8">OMC1185</strain>
    </source>
</reference>
<evidence type="ECO:0000256" key="1">
    <source>
        <dbReference type="ARBA" id="ARBA00004141"/>
    </source>
</evidence>
<evidence type="ECO:0000256" key="3">
    <source>
        <dbReference type="ARBA" id="ARBA00022989"/>
    </source>
</evidence>
<evidence type="ECO:0000256" key="6">
    <source>
        <dbReference type="SAM" id="Phobius"/>
    </source>
</evidence>
<evidence type="ECO:0000313" key="8">
    <source>
        <dbReference type="Proteomes" id="UP000305948"/>
    </source>
</evidence>
<evidence type="ECO:0000256" key="4">
    <source>
        <dbReference type="ARBA" id="ARBA00023136"/>
    </source>
</evidence>
<dbReference type="Proteomes" id="UP000305948">
    <property type="component" value="Unassembled WGS sequence"/>
</dbReference>
<dbReference type="GO" id="GO:0007189">
    <property type="term" value="P:adenylate cyclase-activating G protein-coupled receptor signaling pathway"/>
    <property type="evidence" value="ECO:0007669"/>
    <property type="project" value="TreeGrafter"/>
</dbReference>
<evidence type="ECO:0000256" key="2">
    <source>
        <dbReference type="ARBA" id="ARBA00022692"/>
    </source>
</evidence>
<dbReference type="Gene3D" id="1.20.1070.10">
    <property type="entry name" value="Rhodopsin 7-helix transmembrane proteins"/>
    <property type="match status" value="1"/>
</dbReference>
<keyword evidence="4 6" id="KW-0472">Membrane</keyword>
<evidence type="ECO:0000256" key="5">
    <source>
        <dbReference type="SAM" id="MobiDB-lite"/>
    </source>
</evidence>
<proteinExistence type="predicted"/>
<name>A0A5C3NCK1_9AGAM</name>
<dbReference type="STRING" id="5364.A0A5C3NCK1"/>
<feature type="compositionally biased region" description="Basic and acidic residues" evidence="5">
    <location>
        <begin position="347"/>
        <end position="357"/>
    </location>
</feature>
<feature type="transmembrane region" description="Helical" evidence="6">
    <location>
        <begin position="216"/>
        <end position="235"/>
    </location>
</feature>
<feature type="transmembrane region" description="Helical" evidence="6">
    <location>
        <begin position="247"/>
        <end position="266"/>
    </location>
</feature>
<sequence length="399" mass="44050">MSNTSLPDGIICTAEEYEPSSLTLADPNSTGPAIYCLTRGQSIGLSFSVQAGVASVVAVLILLILLVRNILRLRRNNPGFEIIQKPVDLYALCLFTFDLVQGVGGLVNAKWVSEGKLYTGSFCTFQGTVQQIGETGVALSTLAITLHTFRVVWCGRGGRDRLIAYAAISVIWTFVILLVGISVGTLTHPNSNPDVCGQYWCWIGSPYGKERIVGEYFWMWLTLGASIILYVPLYFLYRGNIEVDPKIWYPAIYCFVILPTNIARWIQFHRSTTHSPTPTPSAAEFSAEFMYRCSGVVNILLYLSTRRKLFSFGESSDQTRAPSPAPSSKDTHPSRAGSDVVITVSDVEQRRDPEPPSRDPGSGAPAFEEDGWELPPLPERTRLPAMQWNAAEASLRNRV</sequence>
<comment type="subcellular location">
    <subcellularLocation>
        <location evidence="1">Membrane</location>
        <topology evidence="1">Multi-pass membrane protein</topology>
    </subcellularLocation>
</comment>
<dbReference type="GO" id="GO:0005886">
    <property type="term" value="C:plasma membrane"/>
    <property type="evidence" value="ECO:0007669"/>
    <property type="project" value="TreeGrafter"/>
</dbReference>
<accession>A0A5C3NCK1</accession>
<evidence type="ECO:0000313" key="7">
    <source>
        <dbReference type="EMBL" id="TFK53708.1"/>
    </source>
</evidence>
<keyword evidence="2 6" id="KW-0812">Transmembrane</keyword>
<feature type="transmembrane region" description="Helical" evidence="6">
    <location>
        <begin position="47"/>
        <end position="67"/>
    </location>
</feature>
<keyword evidence="8" id="KW-1185">Reference proteome</keyword>
<dbReference type="EMBL" id="ML213507">
    <property type="protein sequence ID" value="TFK53708.1"/>
    <property type="molecule type" value="Genomic_DNA"/>
</dbReference>
<keyword evidence="3 6" id="KW-1133">Transmembrane helix</keyword>
<dbReference type="GO" id="GO:0004930">
    <property type="term" value="F:G protein-coupled receptor activity"/>
    <property type="evidence" value="ECO:0007669"/>
    <property type="project" value="TreeGrafter"/>
</dbReference>
<dbReference type="PANTHER" id="PTHR23112">
    <property type="entry name" value="G PROTEIN-COUPLED RECEPTOR 157-RELATED"/>
    <property type="match status" value="1"/>
</dbReference>
<gene>
    <name evidence="7" type="ORF">OE88DRAFT_1626244</name>
</gene>
<dbReference type="AlphaFoldDB" id="A0A5C3NCK1"/>
<dbReference type="OrthoDB" id="100006at2759"/>
<organism evidence="7 8">
    <name type="scientific">Heliocybe sulcata</name>
    <dbReference type="NCBI Taxonomy" id="5364"/>
    <lineage>
        <taxon>Eukaryota</taxon>
        <taxon>Fungi</taxon>
        <taxon>Dikarya</taxon>
        <taxon>Basidiomycota</taxon>
        <taxon>Agaricomycotina</taxon>
        <taxon>Agaricomycetes</taxon>
        <taxon>Gloeophyllales</taxon>
        <taxon>Gloeophyllaceae</taxon>
        <taxon>Heliocybe</taxon>
    </lineage>
</organism>
<feature type="region of interest" description="Disordered" evidence="5">
    <location>
        <begin position="314"/>
        <end position="385"/>
    </location>
</feature>